<feature type="region of interest" description="Disordered" evidence="1">
    <location>
        <begin position="67"/>
        <end position="86"/>
    </location>
</feature>
<organism evidence="2 3">
    <name type="scientific">Catharus ustulatus</name>
    <name type="common">Russet-backed thrush</name>
    <name type="synonym">Hylocichla ustulatus</name>
    <dbReference type="NCBI Taxonomy" id="91951"/>
    <lineage>
        <taxon>Eukaryota</taxon>
        <taxon>Metazoa</taxon>
        <taxon>Chordata</taxon>
        <taxon>Craniata</taxon>
        <taxon>Vertebrata</taxon>
        <taxon>Euteleostomi</taxon>
        <taxon>Archelosauria</taxon>
        <taxon>Archosauria</taxon>
        <taxon>Dinosauria</taxon>
        <taxon>Saurischia</taxon>
        <taxon>Theropoda</taxon>
        <taxon>Coelurosauria</taxon>
        <taxon>Aves</taxon>
        <taxon>Neognathae</taxon>
        <taxon>Neoaves</taxon>
        <taxon>Telluraves</taxon>
        <taxon>Australaves</taxon>
        <taxon>Passeriformes</taxon>
        <taxon>Turdidae</taxon>
        <taxon>Catharus</taxon>
    </lineage>
</organism>
<dbReference type="Ensembl" id="ENSCUST00005022200.1">
    <property type="protein sequence ID" value="ENSCUSP00005021424.1"/>
    <property type="gene ID" value="ENSCUSG00005013632.1"/>
</dbReference>
<reference evidence="2" key="2">
    <citation type="submission" date="2025-08" db="UniProtKB">
        <authorList>
            <consortium name="Ensembl"/>
        </authorList>
    </citation>
    <scope>IDENTIFICATION</scope>
</reference>
<reference evidence="2" key="3">
    <citation type="submission" date="2025-09" db="UniProtKB">
        <authorList>
            <consortium name="Ensembl"/>
        </authorList>
    </citation>
    <scope>IDENTIFICATION</scope>
</reference>
<dbReference type="AlphaFoldDB" id="A0A8C3V190"/>
<keyword evidence="3" id="KW-1185">Reference proteome</keyword>
<accession>A0A8C3V190</accession>
<sequence>MLHTPLFSLQGALQGHRACAWLWAATGTHPLPSGSHTEGLCRLWAHRACYSANKAGNETVSCLNNMSQTAPQRHSNRAPSLPPTHLSGPLDNPCPCCVTNTGLS</sequence>
<evidence type="ECO:0000256" key="1">
    <source>
        <dbReference type="SAM" id="MobiDB-lite"/>
    </source>
</evidence>
<dbReference type="Proteomes" id="UP000694563">
    <property type="component" value="Chromosome 5"/>
</dbReference>
<evidence type="ECO:0000313" key="3">
    <source>
        <dbReference type="Proteomes" id="UP000694563"/>
    </source>
</evidence>
<proteinExistence type="predicted"/>
<name>A0A8C3V190_CATUS</name>
<reference evidence="2" key="1">
    <citation type="submission" date="2020-10" db="EMBL/GenBank/DDBJ databases">
        <title>Catharus ustulatus (Swainson's thrush) genome, bCatUst1, primary haplotype v2.</title>
        <authorList>
            <person name="Delmore K."/>
            <person name="Vafadar M."/>
            <person name="Formenti G."/>
            <person name="Chow W."/>
            <person name="Pelan S."/>
            <person name="Howe K."/>
            <person name="Rhie A."/>
            <person name="Mountcastle J."/>
            <person name="Haase B."/>
            <person name="Fedrigo O."/>
            <person name="Jarvis E.D."/>
        </authorList>
    </citation>
    <scope>NUCLEOTIDE SEQUENCE [LARGE SCALE GENOMIC DNA]</scope>
</reference>
<protein>
    <submittedName>
        <fullName evidence="2">Uncharacterized protein</fullName>
    </submittedName>
</protein>
<evidence type="ECO:0000313" key="2">
    <source>
        <dbReference type="Ensembl" id="ENSCUSP00005021424.1"/>
    </source>
</evidence>